<gene>
    <name evidence="2" type="ORF">BWR18_19085</name>
</gene>
<feature type="compositionally biased region" description="Low complexity" evidence="1">
    <location>
        <begin position="51"/>
        <end position="68"/>
    </location>
</feature>
<dbReference type="RefSeq" id="WP_076629985.1">
    <property type="nucleotide sequence ID" value="NZ_CP019312.1"/>
</dbReference>
<keyword evidence="3" id="KW-1185">Reference proteome</keyword>
<proteinExistence type="predicted"/>
<dbReference type="AlphaFoldDB" id="A0A1P8MZU7"/>
<feature type="compositionally biased region" description="Low complexity" evidence="1">
    <location>
        <begin position="14"/>
        <end position="34"/>
    </location>
</feature>
<feature type="compositionally biased region" description="Polar residues" evidence="1">
    <location>
        <begin position="35"/>
        <end position="50"/>
    </location>
</feature>
<reference evidence="2 3" key="1">
    <citation type="submission" date="2017-01" db="EMBL/GenBank/DDBJ databases">
        <title>Complete genome of Tateyamaria omphalii DOK1-4 isolated from seawater in Dokdo.</title>
        <authorList>
            <person name="Kim J.H."/>
            <person name="Chi W.-J."/>
        </authorList>
    </citation>
    <scope>NUCLEOTIDE SEQUENCE [LARGE SCALE GENOMIC DNA]</scope>
    <source>
        <strain evidence="2 3">DOK1-4</strain>
    </source>
</reference>
<sequence>MSIISIFGGGGGSPQPVQQPSNQQQTEDSTDQTSAAANESQDSGAATSGNAAQTQDTTAPAPATGADQSTSTAAAPPSDPKAEAARVTAMSEAGASTSAQAVVEAAIAETPEQIEADARRMAEAAQQQQRLEMLIEAVNTPVEKTALTAAAAEPDEVAASAQEDGTPV</sequence>
<evidence type="ECO:0000313" key="2">
    <source>
        <dbReference type="EMBL" id="APX13553.1"/>
    </source>
</evidence>
<accession>A0A1P8MZU7</accession>
<organism evidence="2 3">
    <name type="scientific">Tateyamaria omphalii</name>
    <dbReference type="NCBI Taxonomy" id="299262"/>
    <lineage>
        <taxon>Bacteria</taxon>
        <taxon>Pseudomonadati</taxon>
        <taxon>Pseudomonadota</taxon>
        <taxon>Alphaproteobacteria</taxon>
        <taxon>Rhodobacterales</taxon>
        <taxon>Roseobacteraceae</taxon>
        <taxon>Tateyamaria</taxon>
    </lineage>
</organism>
<feature type="region of interest" description="Disordered" evidence="1">
    <location>
        <begin position="1"/>
        <end position="99"/>
    </location>
</feature>
<dbReference type="Proteomes" id="UP000186336">
    <property type="component" value="Chromosome"/>
</dbReference>
<evidence type="ECO:0000313" key="3">
    <source>
        <dbReference type="Proteomes" id="UP000186336"/>
    </source>
</evidence>
<dbReference type="KEGG" id="tom:BWR18_19085"/>
<protein>
    <submittedName>
        <fullName evidence="2">Uncharacterized protein</fullName>
    </submittedName>
</protein>
<dbReference type="EMBL" id="CP019312">
    <property type="protein sequence ID" value="APX13553.1"/>
    <property type="molecule type" value="Genomic_DNA"/>
</dbReference>
<evidence type="ECO:0000256" key="1">
    <source>
        <dbReference type="SAM" id="MobiDB-lite"/>
    </source>
</evidence>
<name>A0A1P8MZU7_9RHOB</name>